<dbReference type="InterPro" id="IPR007844">
    <property type="entry name" value="AsmA"/>
</dbReference>
<dbReference type="AlphaFoldDB" id="A0A1G8ZQZ1"/>
<keyword evidence="1" id="KW-1133">Transmembrane helix</keyword>
<dbReference type="Proteomes" id="UP000199580">
    <property type="component" value="Unassembled WGS sequence"/>
</dbReference>
<evidence type="ECO:0000256" key="1">
    <source>
        <dbReference type="SAM" id="Phobius"/>
    </source>
</evidence>
<keyword evidence="1" id="KW-0812">Transmembrane</keyword>
<dbReference type="EMBL" id="FNEZ01000004">
    <property type="protein sequence ID" value="SDK17522.1"/>
    <property type="molecule type" value="Genomic_DNA"/>
</dbReference>
<feature type="transmembrane region" description="Helical" evidence="1">
    <location>
        <begin position="12"/>
        <end position="34"/>
    </location>
</feature>
<dbReference type="STRING" id="1128970.SAMN04487935_2706"/>
<keyword evidence="4" id="KW-1185">Reference proteome</keyword>
<evidence type="ECO:0000313" key="3">
    <source>
        <dbReference type="EMBL" id="SDK17522.1"/>
    </source>
</evidence>
<dbReference type="Pfam" id="PF05170">
    <property type="entry name" value="AsmA"/>
    <property type="match status" value="1"/>
</dbReference>
<protein>
    <submittedName>
        <fullName evidence="3">AsmA protein</fullName>
    </submittedName>
</protein>
<dbReference type="InterPro" id="IPR052894">
    <property type="entry name" value="AsmA-related"/>
</dbReference>
<name>A0A1G8ZQZ1_9FLAO</name>
<feature type="domain" description="AsmA" evidence="2">
    <location>
        <begin position="11"/>
        <end position="178"/>
    </location>
</feature>
<accession>A0A1G8ZQZ1</accession>
<dbReference type="GO" id="GO:0090313">
    <property type="term" value="P:regulation of protein targeting to membrane"/>
    <property type="evidence" value="ECO:0007669"/>
    <property type="project" value="TreeGrafter"/>
</dbReference>
<organism evidence="3 4">
    <name type="scientific">Flavobacterium noncentrifugens</name>
    <dbReference type="NCBI Taxonomy" id="1128970"/>
    <lineage>
        <taxon>Bacteria</taxon>
        <taxon>Pseudomonadati</taxon>
        <taxon>Bacteroidota</taxon>
        <taxon>Flavobacteriia</taxon>
        <taxon>Flavobacteriales</taxon>
        <taxon>Flavobacteriaceae</taxon>
        <taxon>Flavobacterium</taxon>
    </lineage>
</organism>
<dbReference type="PANTHER" id="PTHR30441">
    <property type="entry name" value="DUF748 DOMAIN-CONTAINING PROTEIN"/>
    <property type="match status" value="1"/>
</dbReference>
<keyword evidence="1" id="KW-0472">Membrane</keyword>
<gene>
    <name evidence="3" type="ORF">SAMN04487935_2706</name>
</gene>
<dbReference type="PANTHER" id="PTHR30441:SF8">
    <property type="entry name" value="DUF748 DOMAIN-CONTAINING PROTEIN"/>
    <property type="match status" value="1"/>
</dbReference>
<dbReference type="RefSeq" id="WP_091396517.1">
    <property type="nucleotide sequence ID" value="NZ_BKAI01000008.1"/>
</dbReference>
<proteinExistence type="predicted"/>
<dbReference type="OrthoDB" id="596403at2"/>
<evidence type="ECO:0000259" key="2">
    <source>
        <dbReference type="Pfam" id="PF05170"/>
    </source>
</evidence>
<evidence type="ECO:0000313" key="4">
    <source>
        <dbReference type="Proteomes" id="UP000199580"/>
    </source>
</evidence>
<dbReference type="GO" id="GO:0005886">
    <property type="term" value="C:plasma membrane"/>
    <property type="evidence" value="ECO:0007669"/>
    <property type="project" value="TreeGrafter"/>
</dbReference>
<reference evidence="3 4" key="1">
    <citation type="submission" date="2016-10" db="EMBL/GenBank/DDBJ databases">
        <authorList>
            <person name="de Groot N.N."/>
        </authorList>
    </citation>
    <scope>NUCLEOTIDE SEQUENCE [LARGE SCALE GENOMIC DNA]</scope>
    <source>
        <strain evidence="3 4">CGMCC 1.10076</strain>
    </source>
</reference>
<sequence>MTSDLKKTFLKIMKWFGITIAGILLLMFLLPMLFPGTIASEVKKVANKSLDAKLNFTKSKLSFFTHFPSLTVSLDDLSLTGSAPFRNDTLLKADQVAFGINLKRLIFNNEVKIDKLYISDAFVNVMVNTKGEANYNVYIAPKDQPKDSTDEGTAIRLDRIDFENCHIKYNDRSAKILVDAHGFNYVGKGDLSEDVFDLQTDAEIDSLDFYYDKTPYLQKKKLHADLITRINTNALSFILQKNELRINKLPLEFTGVFTILKDGYKINLDAASQNTTVEDLVSVLPPQYQTWAEDTKIKGRSDLLFTFKGRYNASKNQKPDLGFKFKVRDGGIEYKKSPVPLTDFNMDLSAMMPSLDVKKLTLDVKNFGFKLGEKDYFNAVLQTKGLSEMNVNANIKGALDLKTLNAAVGIPDFDMRGILKTDITANGTYSDSLKLFPKTKGGINLQGGWIKTKYYPNPITNITFVASILNNAGTFQDLSVAVTPASFKFEGNPVYVNAAVSDFSDMAYKARIKGELNVGKIYQVFSRKGLDVTGYAKADLSLNGRQSYATTGQYSKLDNKGTIILKNIKTTSELFPKAFVINEGLFRFQNEKMWFEKFTANYGKSDFALNGYLLNTINYFLESHGTLSGNFNLKSKLINVDEFMSLKEGENKDRKGDVEVAKEENPKMSGVVAVPKNLNVSLVTNVDKVEYNGLVLNALAGKTGISKGQLYLENTVFDIIGCKVGIDARYDDETPLAANFDVHFRANDFSVKRAYNEIPMFHDMVSAAEKTEGIISLDYQLKGDIDGNMSPIYESLEGGGTINLRDVKVTGLKLFGSVSEKTGQDGLNNPQMKGIDIKTTINNNLIHIEDFTFKVSAFRPTIKGTTSFDGLLDLKLRLGLPPLGLIGIPIVITGTHEKPEIKVFSKTGKEILDAEYNTKTNKVVKKDRRKNPEPETKK</sequence>